<comment type="caution">
    <text evidence="1">The sequence shown here is derived from an EMBL/GenBank/DDBJ whole genome shotgun (WGS) entry which is preliminary data.</text>
</comment>
<dbReference type="Proteomes" id="UP000023152">
    <property type="component" value="Unassembled WGS sequence"/>
</dbReference>
<evidence type="ECO:0000313" key="1">
    <source>
        <dbReference type="EMBL" id="ETO15023.1"/>
    </source>
</evidence>
<keyword evidence="2" id="KW-1185">Reference proteome</keyword>
<dbReference type="AlphaFoldDB" id="X6MLY5"/>
<protein>
    <submittedName>
        <fullName evidence="1">Uncharacterized protein</fullName>
    </submittedName>
</protein>
<gene>
    <name evidence="1" type="ORF">RFI_22344</name>
</gene>
<evidence type="ECO:0000313" key="2">
    <source>
        <dbReference type="Proteomes" id="UP000023152"/>
    </source>
</evidence>
<name>X6MLY5_RETFI</name>
<accession>X6MLY5</accession>
<dbReference type="EMBL" id="ASPP01019550">
    <property type="protein sequence ID" value="ETO15023.1"/>
    <property type="molecule type" value="Genomic_DNA"/>
</dbReference>
<sequence>MPPSYKASLSTGVFGTYHVTYEASNKVLTCSLSESTVTFFFFRVSIAKKKKPKEKSAYYPSISTGVFGSYVIRVLLMIDLCCVKIRTALEKRKKGRGREGTKKKKIIILFLLLLKKKKANEIEHFFFIDIYCIASSGVFGSYTLKTSSSQYVYRPSVSTGVFGSYTVSHDGVTKPQATIVNRIEKPVEVVRMERGADPPKAFGVEIIAQWDVHLLLPNRQSKTVQIMVASG</sequence>
<reference evidence="1 2" key="1">
    <citation type="journal article" date="2013" name="Curr. Biol.">
        <title>The Genome of the Foraminiferan Reticulomyxa filosa.</title>
        <authorList>
            <person name="Glockner G."/>
            <person name="Hulsmann N."/>
            <person name="Schleicher M."/>
            <person name="Noegel A.A."/>
            <person name="Eichinger L."/>
            <person name="Gallinger C."/>
            <person name="Pawlowski J."/>
            <person name="Sierra R."/>
            <person name="Euteneuer U."/>
            <person name="Pillet L."/>
            <person name="Moustafa A."/>
            <person name="Platzer M."/>
            <person name="Groth M."/>
            <person name="Szafranski K."/>
            <person name="Schliwa M."/>
        </authorList>
    </citation>
    <scope>NUCLEOTIDE SEQUENCE [LARGE SCALE GENOMIC DNA]</scope>
</reference>
<organism evidence="1 2">
    <name type="scientific">Reticulomyxa filosa</name>
    <dbReference type="NCBI Taxonomy" id="46433"/>
    <lineage>
        <taxon>Eukaryota</taxon>
        <taxon>Sar</taxon>
        <taxon>Rhizaria</taxon>
        <taxon>Retaria</taxon>
        <taxon>Foraminifera</taxon>
        <taxon>Monothalamids</taxon>
        <taxon>Reticulomyxidae</taxon>
        <taxon>Reticulomyxa</taxon>
    </lineage>
</organism>
<proteinExistence type="predicted"/>